<evidence type="ECO:0000259" key="3">
    <source>
        <dbReference type="Pfam" id="PF00460"/>
    </source>
</evidence>
<comment type="similarity">
    <text evidence="1 2">Belongs to the flagella basal body rod proteins family.</text>
</comment>
<evidence type="ECO:0000259" key="5">
    <source>
        <dbReference type="Pfam" id="PF22692"/>
    </source>
</evidence>
<dbReference type="PANTHER" id="PTHR30435:SF19">
    <property type="entry name" value="FLAGELLAR BASAL-BODY ROD PROTEIN FLGG"/>
    <property type="match status" value="1"/>
</dbReference>
<dbReference type="AlphaFoldDB" id="A0AAU7VKX9"/>
<organism evidence="6">
    <name type="scientific">Proteinivorax tanatarense</name>
    <dbReference type="NCBI Taxonomy" id="1260629"/>
    <lineage>
        <taxon>Bacteria</taxon>
        <taxon>Bacillati</taxon>
        <taxon>Bacillota</taxon>
        <taxon>Clostridia</taxon>
        <taxon>Eubacteriales</taxon>
        <taxon>Proteinivoracaceae</taxon>
        <taxon>Proteinivorax</taxon>
    </lineage>
</organism>
<dbReference type="Pfam" id="PF06429">
    <property type="entry name" value="Flg_bbr_C"/>
    <property type="match status" value="1"/>
</dbReference>
<keyword evidence="6" id="KW-0966">Cell projection</keyword>
<dbReference type="SUPFAM" id="SSF117143">
    <property type="entry name" value="Flagellar hook protein flgE"/>
    <property type="match status" value="1"/>
</dbReference>
<keyword evidence="6" id="KW-0282">Flagellum</keyword>
<dbReference type="EMBL" id="CP158367">
    <property type="protein sequence ID" value="XBX74764.1"/>
    <property type="molecule type" value="Genomic_DNA"/>
</dbReference>
<dbReference type="RefSeq" id="WP_350343513.1">
    <property type="nucleotide sequence ID" value="NZ_CP158367.1"/>
</dbReference>
<feature type="domain" description="Flagellar hook protein FlgE/F/G-like D1" evidence="5">
    <location>
        <begin position="96"/>
        <end position="157"/>
    </location>
</feature>
<dbReference type="InterPro" id="IPR001444">
    <property type="entry name" value="Flag_bb_rod_N"/>
</dbReference>
<evidence type="ECO:0000313" key="6">
    <source>
        <dbReference type="EMBL" id="XBX74764.1"/>
    </source>
</evidence>
<reference evidence="6" key="2">
    <citation type="submission" date="2024-06" db="EMBL/GenBank/DDBJ databases">
        <authorList>
            <person name="Petrova K.O."/>
            <person name="Toshchakov S.V."/>
            <person name="Boltjanskaja Y.V."/>
            <person name="Kevbrin V."/>
        </authorList>
    </citation>
    <scope>NUCLEOTIDE SEQUENCE</scope>
    <source>
        <strain evidence="6">Z-910T</strain>
    </source>
</reference>
<name>A0AAU7VKX9_9FIRM</name>
<keyword evidence="6" id="KW-0969">Cilium</keyword>
<comment type="subcellular location">
    <subcellularLocation>
        <location evidence="2">Bacterial flagellum basal body</location>
    </subcellularLocation>
</comment>
<dbReference type="InterPro" id="IPR020013">
    <property type="entry name" value="Flagellar_FlgE/F/G"/>
</dbReference>
<dbReference type="Pfam" id="PF00460">
    <property type="entry name" value="Flg_bb_rod"/>
    <property type="match status" value="1"/>
</dbReference>
<dbReference type="InterPro" id="IPR037925">
    <property type="entry name" value="FlgE/F/G-like"/>
</dbReference>
<feature type="domain" description="Flagellar basal-body/hook protein C-terminal" evidence="4">
    <location>
        <begin position="208"/>
        <end position="253"/>
    </location>
</feature>
<evidence type="ECO:0000256" key="1">
    <source>
        <dbReference type="ARBA" id="ARBA00009677"/>
    </source>
</evidence>
<dbReference type="InterPro" id="IPR053967">
    <property type="entry name" value="LlgE_F_G-like_D1"/>
</dbReference>
<dbReference type="GO" id="GO:0009425">
    <property type="term" value="C:bacterial-type flagellum basal body"/>
    <property type="evidence" value="ECO:0007669"/>
    <property type="project" value="UniProtKB-SubCell"/>
</dbReference>
<dbReference type="GO" id="GO:0071978">
    <property type="term" value="P:bacterial-type flagellum-dependent swarming motility"/>
    <property type="evidence" value="ECO:0007669"/>
    <property type="project" value="TreeGrafter"/>
</dbReference>
<protein>
    <submittedName>
        <fullName evidence="6">Flagellar hook-basal body complex protein</fullName>
    </submittedName>
</protein>
<dbReference type="NCBIfam" id="TIGR03506">
    <property type="entry name" value="FlgEFG_subfam"/>
    <property type="match status" value="2"/>
</dbReference>
<dbReference type="PANTHER" id="PTHR30435">
    <property type="entry name" value="FLAGELLAR PROTEIN"/>
    <property type="match status" value="1"/>
</dbReference>
<dbReference type="Pfam" id="PF22692">
    <property type="entry name" value="LlgE_F_G_D1"/>
    <property type="match status" value="1"/>
</dbReference>
<dbReference type="InterPro" id="IPR010930">
    <property type="entry name" value="Flg_bb/hook_C_dom"/>
</dbReference>
<sequence>MRSLWIGGSGLMSHQTNIDNIGNNISNVNTNGYKKNRTSFEDMLYANVQQNIDPVVGELRQTPAGIQIGNGVMVSGSKQVFSQGALNSTGETWDLAIEGPGFFGVDVDGVTHLTRDGNFSVDSEGNLVNSSGYMVDGDFQDLSQATNISINPQGEVYGNLPGQEEAALIGDINTYNVDNPEGLLSVGDNLLLATENSGDPQIFQSNIKQGALEGSNVDLAEELTNIITAQRTYQATAKTIHTADEMMGQANNIKR</sequence>
<accession>A0AAU7VKX9</accession>
<gene>
    <name evidence="6" type="ORF">PRVXT_002822</name>
</gene>
<evidence type="ECO:0000256" key="2">
    <source>
        <dbReference type="RuleBase" id="RU362116"/>
    </source>
</evidence>
<keyword evidence="2" id="KW-0975">Bacterial flagellum</keyword>
<proteinExistence type="inferred from homology"/>
<reference evidence="6" key="1">
    <citation type="journal article" date="2013" name="Extremophiles">
        <title>Proteinivorax tanatarense gen. nov., sp. nov., an anaerobic, haloalkaliphilic, proteolytic bacterium isolated from a decaying algal bloom, and proposal of Proteinivoraceae fam. nov.</title>
        <authorList>
            <person name="Kevbrin V."/>
            <person name="Boltyanskaya Y."/>
            <person name="Zhilina T."/>
            <person name="Kolganova T."/>
            <person name="Lavrentjeva E."/>
            <person name="Kuznetsov B."/>
        </authorList>
    </citation>
    <scope>NUCLEOTIDE SEQUENCE</scope>
    <source>
        <strain evidence="6">Z-910T</strain>
    </source>
</reference>
<evidence type="ECO:0000259" key="4">
    <source>
        <dbReference type="Pfam" id="PF06429"/>
    </source>
</evidence>
<feature type="domain" description="Flagellar basal body rod protein N-terminal" evidence="3">
    <location>
        <begin position="6"/>
        <end position="34"/>
    </location>
</feature>